<reference evidence="4" key="2">
    <citation type="submission" date="2015-06" db="UniProtKB">
        <authorList>
            <consortium name="EnsemblMetazoa"/>
        </authorList>
    </citation>
    <scope>IDENTIFICATION</scope>
</reference>
<evidence type="ECO:0000256" key="3">
    <source>
        <dbReference type="SAM" id="SignalP"/>
    </source>
</evidence>
<feature type="region of interest" description="Disordered" evidence="1">
    <location>
        <begin position="25"/>
        <end position="61"/>
    </location>
</feature>
<proteinExistence type="predicted"/>
<name>T1JRY0_TETUR</name>
<keyword evidence="3" id="KW-0732">Signal</keyword>
<gene>
    <name evidence="4" type="primary">107359623</name>
</gene>
<keyword evidence="2" id="KW-0812">Transmembrane</keyword>
<dbReference type="HOGENOM" id="CLU_1688968_0_0_1"/>
<organism evidence="4 5">
    <name type="scientific">Tetranychus urticae</name>
    <name type="common">Two-spotted spider mite</name>
    <dbReference type="NCBI Taxonomy" id="32264"/>
    <lineage>
        <taxon>Eukaryota</taxon>
        <taxon>Metazoa</taxon>
        <taxon>Ecdysozoa</taxon>
        <taxon>Arthropoda</taxon>
        <taxon>Chelicerata</taxon>
        <taxon>Arachnida</taxon>
        <taxon>Acari</taxon>
        <taxon>Acariformes</taxon>
        <taxon>Trombidiformes</taxon>
        <taxon>Prostigmata</taxon>
        <taxon>Eleutherengona</taxon>
        <taxon>Raphignathae</taxon>
        <taxon>Tetranychoidea</taxon>
        <taxon>Tetranychidae</taxon>
        <taxon>Tetranychus</taxon>
    </lineage>
</organism>
<evidence type="ECO:0000256" key="1">
    <source>
        <dbReference type="SAM" id="MobiDB-lite"/>
    </source>
</evidence>
<keyword evidence="5" id="KW-1185">Reference proteome</keyword>
<reference evidence="5" key="1">
    <citation type="submission" date="2011-08" db="EMBL/GenBank/DDBJ databases">
        <authorList>
            <person name="Rombauts S."/>
        </authorList>
    </citation>
    <scope>NUCLEOTIDE SEQUENCE</scope>
    <source>
        <strain evidence="5">London</strain>
    </source>
</reference>
<dbReference type="EnsemblMetazoa" id="tetur01g08550.1">
    <property type="protein sequence ID" value="tetur01g08550.1"/>
    <property type="gene ID" value="tetur01g08550"/>
</dbReference>
<evidence type="ECO:0000313" key="4">
    <source>
        <dbReference type="EnsemblMetazoa" id="tetur01g08550.1"/>
    </source>
</evidence>
<evidence type="ECO:0008006" key="6">
    <source>
        <dbReference type="Google" id="ProtNLM"/>
    </source>
</evidence>
<feature type="chain" id="PRO_5005712330" description="Resistance to inhibitors of cholinesterase protein 3 N-terminal domain-containing protein" evidence="3">
    <location>
        <begin position="24"/>
        <end position="156"/>
    </location>
</feature>
<dbReference type="OMA" id="MWGHATP"/>
<evidence type="ECO:0000313" key="5">
    <source>
        <dbReference type="Proteomes" id="UP000015104"/>
    </source>
</evidence>
<dbReference type="EMBL" id="CAEY01000457">
    <property type="status" value="NOT_ANNOTATED_CDS"/>
    <property type="molecule type" value="Genomic_DNA"/>
</dbReference>
<feature type="signal peptide" evidence="3">
    <location>
        <begin position="1"/>
        <end position="23"/>
    </location>
</feature>
<accession>T1JRY0</accession>
<keyword evidence="2" id="KW-1133">Transmembrane helix</keyword>
<dbReference type="PROSITE" id="PS51257">
    <property type="entry name" value="PROKAR_LIPOPROTEIN"/>
    <property type="match status" value="1"/>
</dbReference>
<dbReference type="KEGG" id="tut:107359623"/>
<evidence type="ECO:0000256" key="2">
    <source>
        <dbReference type="SAM" id="Phobius"/>
    </source>
</evidence>
<dbReference type="AlphaFoldDB" id="T1JRY0"/>
<protein>
    <recommendedName>
        <fullName evidence="6">Resistance to inhibitors of cholinesterase protein 3 N-terminal domain-containing protein</fullName>
    </recommendedName>
</protein>
<dbReference type="OrthoDB" id="6511278at2759"/>
<dbReference type="Proteomes" id="UP000015104">
    <property type="component" value="Unassembled WGS sequence"/>
</dbReference>
<keyword evidence="2" id="KW-0472">Membrane</keyword>
<sequence length="156" mass="16589">MISIKSTLILAVTIACLVSLSLAKPPTSTTSTPSSSPLTSGSSKSNVKVNGTSSTRARGSRSGFDPNYSMWGHATPSTLSSTGRFDMVPLIPIVLLFGLGLMLIPFLTSFIAHVLYPSNLPAGRKRRSTDSSSGFLNDMMINVLKNLESSIEKYTS</sequence>
<feature type="transmembrane region" description="Helical" evidence="2">
    <location>
        <begin position="90"/>
        <end position="116"/>
    </location>
</feature>